<comment type="caution">
    <text evidence="1">The sequence shown here is derived from an EMBL/GenBank/DDBJ whole genome shotgun (WGS) entry which is preliminary data.</text>
</comment>
<dbReference type="RefSeq" id="XP_067178186.1">
    <property type="nucleotide sequence ID" value="XM_067322821.1"/>
</dbReference>
<protein>
    <submittedName>
        <fullName evidence="1">Uncharacterized protein</fullName>
    </submittedName>
</protein>
<reference evidence="2" key="2">
    <citation type="journal article" date="2021" name="Sci. Data">
        <title>Chromosome-scale genome sequencing, assembly and annotation of six genomes from subfamily Leishmaniinae.</title>
        <authorList>
            <person name="Almutairi H."/>
            <person name="Urbaniak M.D."/>
            <person name="Bates M.D."/>
            <person name="Jariyapan N."/>
            <person name="Kwakye-Nuako G."/>
            <person name="Thomaz Soccol V."/>
            <person name="Al-Salem W.S."/>
            <person name="Dillon R.J."/>
            <person name="Bates P.A."/>
            <person name="Gatherer D."/>
        </authorList>
    </citation>
    <scope>NUCLEOTIDE SEQUENCE [LARGE SCALE GENOMIC DNA]</scope>
</reference>
<gene>
    <name evidence="1" type="ORF">LSCM1_05350</name>
</gene>
<sequence length="264" mass="28952">MMAAVSPFLSLVDMYDYLPNFDADCDLQVGDWVVVQPQRMAALLGPLISAWETVPQGHALSSTSTFAPRYALSQLLPEPLTLRRRSLAWNRTGLGSFSTRLPRLAPLSMARAHYCKRKRMHVADDSPIAARDSSVLGDDASSGNGNLYLHVRLGLLTPSRPYVFGGLDIVEVLGWPSDGVCTEEDRAACATPSLATRPPAVLYLNLLTGETLTREEAVRRTSKLMPSYTSSTATWSSAIEAAAEKEWQQWVLRRACIAQQQPCG</sequence>
<proteinExistence type="predicted"/>
<organism evidence="1 2">
    <name type="scientific">Leishmania martiniquensis</name>
    <dbReference type="NCBI Taxonomy" id="1580590"/>
    <lineage>
        <taxon>Eukaryota</taxon>
        <taxon>Discoba</taxon>
        <taxon>Euglenozoa</taxon>
        <taxon>Kinetoplastea</taxon>
        <taxon>Metakinetoplastina</taxon>
        <taxon>Trypanosomatida</taxon>
        <taxon>Trypanosomatidae</taxon>
        <taxon>Leishmaniinae</taxon>
        <taxon>Leishmania</taxon>
    </lineage>
</organism>
<accession>A0A836GKX8</accession>
<dbReference type="AlphaFoldDB" id="A0A836GKX8"/>
<dbReference type="EMBL" id="JAFEUZ010000025">
    <property type="protein sequence ID" value="KAG5477016.1"/>
    <property type="molecule type" value="Genomic_DNA"/>
</dbReference>
<dbReference type="KEGG" id="lmat:92515333"/>
<dbReference type="GeneID" id="92515333"/>
<reference evidence="2" key="1">
    <citation type="journal article" date="2021" name="Microbiol. Resour. Announc.">
        <title>LGAAP: Leishmaniinae Genome Assembly and Annotation Pipeline.</title>
        <authorList>
            <person name="Almutairi H."/>
            <person name="Urbaniak M.D."/>
            <person name="Bates M.D."/>
            <person name="Jariyapan N."/>
            <person name="Kwakye-Nuako G."/>
            <person name="Thomaz-Soccol V."/>
            <person name="Al-Salem W.S."/>
            <person name="Dillon R.J."/>
            <person name="Bates P.A."/>
            <person name="Gatherer D."/>
        </authorList>
    </citation>
    <scope>NUCLEOTIDE SEQUENCE [LARGE SCALE GENOMIC DNA]</scope>
</reference>
<keyword evidence="2" id="KW-1185">Reference proteome</keyword>
<dbReference type="OrthoDB" id="243618at2759"/>
<evidence type="ECO:0000313" key="1">
    <source>
        <dbReference type="EMBL" id="KAG5477016.1"/>
    </source>
</evidence>
<evidence type="ECO:0000313" key="2">
    <source>
        <dbReference type="Proteomes" id="UP000673552"/>
    </source>
</evidence>
<dbReference type="Proteomes" id="UP000673552">
    <property type="component" value="Unassembled WGS sequence"/>
</dbReference>
<name>A0A836GKX8_9TRYP</name>